<dbReference type="Pfam" id="PF21962">
    <property type="entry name" value="DUF6924"/>
    <property type="match status" value="1"/>
</dbReference>
<accession>M3AQM1</accession>
<dbReference type="OrthoDB" id="2884623at2759"/>
<dbReference type="InterPro" id="IPR053832">
    <property type="entry name" value="DUF6924"/>
</dbReference>
<evidence type="ECO:0000313" key="4">
    <source>
        <dbReference type="Proteomes" id="UP000016932"/>
    </source>
</evidence>
<dbReference type="STRING" id="383855.M3AQM1"/>
<name>M3AQM1_PSEFD</name>
<dbReference type="Proteomes" id="UP000016932">
    <property type="component" value="Unassembled WGS sequence"/>
</dbReference>
<dbReference type="HOGENOM" id="CLU_858227_0_0_1"/>
<organism evidence="3 4">
    <name type="scientific">Pseudocercospora fijiensis (strain CIRAD86)</name>
    <name type="common">Black leaf streak disease fungus</name>
    <name type="synonym">Mycosphaerella fijiensis</name>
    <dbReference type="NCBI Taxonomy" id="383855"/>
    <lineage>
        <taxon>Eukaryota</taxon>
        <taxon>Fungi</taxon>
        <taxon>Dikarya</taxon>
        <taxon>Ascomycota</taxon>
        <taxon>Pezizomycotina</taxon>
        <taxon>Dothideomycetes</taxon>
        <taxon>Dothideomycetidae</taxon>
        <taxon>Mycosphaerellales</taxon>
        <taxon>Mycosphaerellaceae</taxon>
        <taxon>Pseudocercospora</taxon>
    </lineage>
</organism>
<dbReference type="RefSeq" id="XP_007924025.1">
    <property type="nucleotide sequence ID" value="XM_007925834.1"/>
</dbReference>
<protein>
    <recommendedName>
        <fullName evidence="2">DUF6924 domain-containing protein</fullName>
    </recommendedName>
</protein>
<dbReference type="VEuPathDB" id="FungiDB:MYCFIDRAFT_172604"/>
<sequence length="324" mass="37244">MELRPPTTVSPSLGTGRSLRFHKHHKDAFDHVVVLRQLTAYSDPKRRATAPKPLQNIHRHTENMSQEQTISCCVPRERQHDRELMRCETRKDSKAARGRICILRGDAYGQTCRSYEKRRTSYSAPESSTHTRCPSPAQSSLNRFLLDVHDWEFESGARFSVVDSRNAYEVGERYQDGVEPMEPGHFTEDNLESPWSGLSIGDVEAFCIDAAKTSEREEPSLFLILDDQGITDETVILAQRHFGEDDKFMNNFDKVRIPWSGAYSMWCNLDIANMEFEEFCEGEADEEGWWEANDFAKGVGDDLSDEKRELKDEERRKLQEAGKI</sequence>
<keyword evidence="4" id="KW-1185">Reference proteome</keyword>
<dbReference type="eggNOG" id="ENOG502RMEK">
    <property type="taxonomic scope" value="Eukaryota"/>
</dbReference>
<dbReference type="KEGG" id="pfj:MYCFIDRAFT_172604"/>
<dbReference type="GeneID" id="19332825"/>
<feature type="domain" description="DUF6924" evidence="2">
    <location>
        <begin position="194"/>
        <end position="289"/>
    </location>
</feature>
<reference evidence="3 4" key="1">
    <citation type="journal article" date="2012" name="PLoS Pathog.">
        <title>Diverse lifestyles and strategies of plant pathogenesis encoded in the genomes of eighteen Dothideomycetes fungi.</title>
        <authorList>
            <person name="Ohm R.A."/>
            <person name="Feau N."/>
            <person name="Henrissat B."/>
            <person name="Schoch C.L."/>
            <person name="Horwitz B.A."/>
            <person name="Barry K.W."/>
            <person name="Condon B.J."/>
            <person name="Copeland A.C."/>
            <person name="Dhillon B."/>
            <person name="Glaser F."/>
            <person name="Hesse C.N."/>
            <person name="Kosti I."/>
            <person name="LaButti K."/>
            <person name="Lindquist E.A."/>
            <person name="Lucas S."/>
            <person name="Salamov A.A."/>
            <person name="Bradshaw R.E."/>
            <person name="Ciuffetti L."/>
            <person name="Hamelin R.C."/>
            <person name="Kema G.H.J."/>
            <person name="Lawrence C."/>
            <person name="Scott J.A."/>
            <person name="Spatafora J.W."/>
            <person name="Turgeon B.G."/>
            <person name="de Wit P.J.G.M."/>
            <person name="Zhong S."/>
            <person name="Goodwin S.B."/>
            <person name="Grigoriev I.V."/>
        </authorList>
    </citation>
    <scope>NUCLEOTIDE SEQUENCE [LARGE SCALE GENOMIC DNA]</scope>
    <source>
        <strain evidence="3 4">CIRAD86</strain>
    </source>
</reference>
<dbReference type="AlphaFoldDB" id="M3AQM1"/>
<gene>
    <name evidence="3" type="ORF">MYCFIDRAFT_172604</name>
</gene>
<proteinExistence type="predicted"/>
<feature type="compositionally biased region" description="Basic and acidic residues" evidence="1">
    <location>
        <begin position="305"/>
        <end position="324"/>
    </location>
</feature>
<evidence type="ECO:0000256" key="1">
    <source>
        <dbReference type="SAM" id="MobiDB-lite"/>
    </source>
</evidence>
<evidence type="ECO:0000259" key="2">
    <source>
        <dbReference type="Pfam" id="PF21962"/>
    </source>
</evidence>
<dbReference type="EMBL" id="KB446556">
    <property type="protein sequence ID" value="EME86911.1"/>
    <property type="molecule type" value="Genomic_DNA"/>
</dbReference>
<feature type="region of interest" description="Disordered" evidence="1">
    <location>
        <begin position="298"/>
        <end position="324"/>
    </location>
</feature>
<evidence type="ECO:0000313" key="3">
    <source>
        <dbReference type="EMBL" id="EME86911.1"/>
    </source>
</evidence>